<dbReference type="EC" id="2.7.2.1" evidence="6"/>
<comment type="subunit">
    <text evidence="6">Homodimer.</text>
</comment>
<keyword evidence="6" id="KW-0963">Cytoplasm</keyword>
<keyword evidence="6" id="KW-0460">Magnesium</keyword>
<dbReference type="CDD" id="cd24010">
    <property type="entry name" value="ASKHA_NBD_AcK_PK"/>
    <property type="match status" value="1"/>
</dbReference>
<dbReference type="InterPro" id="IPR004372">
    <property type="entry name" value="Ac/propionate_kinase"/>
</dbReference>
<evidence type="ECO:0000313" key="8">
    <source>
        <dbReference type="EMBL" id="QBO35348.1"/>
    </source>
</evidence>
<evidence type="ECO:0000256" key="2">
    <source>
        <dbReference type="ARBA" id="ARBA00022679"/>
    </source>
</evidence>
<organism evidence="8 9">
    <name type="scientific">Periweissella cryptocerci</name>
    <dbReference type="NCBI Taxonomy" id="2506420"/>
    <lineage>
        <taxon>Bacteria</taxon>
        <taxon>Bacillati</taxon>
        <taxon>Bacillota</taxon>
        <taxon>Bacilli</taxon>
        <taxon>Lactobacillales</taxon>
        <taxon>Lactobacillaceae</taxon>
        <taxon>Periweissella</taxon>
    </lineage>
</organism>
<comment type="function">
    <text evidence="6">Catalyzes the formation of acetyl phosphate from acetate and ATP. Can also catalyze the reverse reaction.</text>
</comment>
<keyword evidence="6" id="KW-0479">Metal-binding</keyword>
<keyword evidence="3 6" id="KW-0547">Nucleotide-binding</keyword>
<dbReference type="OrthoDB" id="9802453at2"/>
<proteinExistence type="inferred from homology"/>
<comment type="catalytic activity">
    <reaction evidence="6">
        <text>acetate + ATP = acetyl phosphate + ADP</text>
        <dbReference type="Rhea" id="RHEA:11352"/>
        <dbReference type="ChEBI" id="CHEBI:22191"/>
        <dbReference type="ChEBI" id="CHEBI:30089"/>
        <dbReference type="ChEBI" id="CHEBI:30616"/>
        <dbReference type="ChEBI" id="CHEBI:456216"/>
        <dbReference type="EC" id="2.7.2.1"/>
    </reaction>
</comment>
<dbReference type="HAMAP" id="MF_00020">
    <property type="entry name" value="Acetate_kinase"/>
    <property type="match status" value="1"/>
</dbReference>
<dbReference type="GO" id="GO:0000287">
    <property type="term" value="F:magnesium ion binding"/>
    <property type="evidence" value="ECO:0007669"/>
    <property type="project" value="UniProtKB-UniRule"/>
</dbReference>
<dbReference type="GO" id="GO:0005524">
    <property type="term" value="F:ATP binding"/>
    <property type="evidence" value="ECO:0007669"/>
    <property type="project" value="UniProtKB-KW"/>
</dbReference>
<evidence type="ECO:0000256" key="1">
    <source>
        <dbReference type="ARBA" id="ARBA00008748"/>
    </source>
</evidence>
<comment type="pathway">
    <text evidence="6">Metabolic intermediate biosynthesis; acetyl-CoA biosynthesis; acetyl-CoA from acetate: step 1/2.</text>
</comment>
<feature type="active site" description="Proton donor/acceptor" evidence="6">
    <location>
        <position position="147"/>
    </location>
</feature>
<feature type="binding site" evidence="6">
    <location>
        <begin position="282"/>
        <end position="284"/>
    </location>
    <ligand>
        <name>ATP</name>
        <dbReference type="ChEBI" id="CHEBI:30616"/>
    </ligand>
</feature>
<sequence length="398" mass="43448">MKKIIAVNAGSSSLKIQLVAMPAEEVICKGQVERIGLTDSIFTLKYGDGQKVEKVLDIEDHHAAIDLLLQALLEYKIIADYAEIKGIGHRVVHGGDFFDQSVVIDDEVLHKIEALIDLAPLHNPSAAMGIRAMHKLLPDVPSVAVFDTAFYQTLPEVNYRYSLPYDFYDKYKARKYGAHGTSHNYVSHRAAAVIDKPYADLKIITLHLGAGCSITATKDGQAFDTSMGFTPLAGLTMATRAGDIDVSLVSYLEKQMGKTTDEMIEILNKESGLLGISGISSDSREIEDAMATNPRAQLAMDIFVDRIVGFVGSYVAKMGGVDALVFTAGVGENSAILRQMIIDRLAFMNIHLDAQANSQRGKELVLSTPDSAVKVLLIPTNEELMIVRDVYRLTTKNG</sequence>
<gene>
    <name evidence="6" type="primary">ackA</name>
    <name evidence="8" type="ORF">EQG49_02145</name>
</gene>
<evidence type="ECO:0000256" key="5">
    <source>
        <dbReference type="ARBA" id="ARBA00022840"/>
    </source>
</evidence>
<feature type="site" description="Transition state stabilizer" evidence="6">
    <location>
        <position position="240"/>
    </location>
</feature>
<keyword evidence="5 6" id="KW-0067">ATP-binding</keyword>
<keyword evidence="2 6" id="KW-0808">Transferase</keyword>
<evidence type="ECO:0000313" key="9">
    <source>
        <dbReference type="Proteomes" id="UP000292886"/>
    </source>
</evidence>
<dbReference type="PRINTS" id="PR00471">
    <property type="entry name" value="ACETATEKNASE"/>
</dbReference>
<dbReference type="PANTHER" id="PTHR21060">
    <property type="entry name" value="ACETATE KINASE"/>
    <property type="match status" value="1"/>
</dbReference>
<dbReference type="GO" id="GO:0008776">
    <property type="term" value="F:acetate kinase activity"/>
    <property type="evidence" value="ECO:0007669"/>
    <property type="project" value="UniProtKB-UniRule"/>
</dbReference>
<dbReference type="InterPro" id="IPR043129">
    <property type="entry name" value="ATPase_NBD"/>
</dbReference>
<dbReference type="EMBL" id="CP037940">
    <property type="protein sequence ID" value="QBO35348.1"/>
    <property type="molecule type" value="Genomic_DNA"/>
</dbReference>
<dbReference type="Proteomes" id="UP000292886">
    <property type="component" value="Chromosome"/>
</dbReference>
<dbReference type="PROSITE" id="PS01075">
    <property type="entry name" value="ACETATE_KINASE_1"/>
    <property type="match status" value="1"/>
</dbReference>
<name>A0A4P6YRQ9_9LACO</name>
<feature type="binding site" evidence="6">
    <location>
        <begin position="207"/>
        <end position="211"/>
    </location>
    <ligand>
        <name>ATP</name>
        <dbReference type="ChEBI" id="CHEBI:30616"/>
    </ligand>
</feature>
<dbReference type="GO" id="GO:0006083">
    <property type="term" value="P:acetate metabolic process"/>
    <property type="evidence" value="ECO:0007669"/>
    <property type="project" value="TreeGrafter"/>
</dbReference>
<dbReference type="UniPathway" id="UPA00340">
    <property type="reaction ID" value="UER00458"/>
</dbReference>
<reference evidence="9" key="1">
    <citation type="submission" date="2019-03" db="EMBL/GenBank/DDBJ databases">
        <title>Weissella sp. 26KH-42 Genome sequencing.</title>
        <authorList>
            <person name="Heo J."/>
            <person name="Kim S.-J."/>
            <person name="Kim J.-S."/>
            <person name="Hong S.-B."/>
            <person name="Kwon S.-W."/>
        </authorList>
    </citation>
    <scope>NUCLEOTIDE SEQUENCE [LARGE SCALE GENOMIC DNA]</scope>
    <source>
        <strain evidence="9">26KH-42</strain>
    </source>
</reference>
<feature type="binding site" evidence="6">
    <location>
        <position position="90"/>
    </location>
    <ligand>
        <name>substrate</name>
    </ligand>
</feature>
<dbReference type="PIRSF" id="PIRSF000722">
    <property type="entry name" value="Acetate_prop_kin"/>
    <property type="match status" value="1"/>
</dbReference>
<dbReference type="KEGG" id="wei:EQG49_02145"/>
<evidence type="ECO:0000256" key="4">
    <source>
        <dbReference type="ARBA" id="ARBA00022777"/>
    </source>
</evidence>
<dbReference type="Gene3D" id="3.30.420.40">
    <property type="match status" value="2"/>
</dbReference>
<dbReference type="SUPFAM" id="SSF53067">
    <property type="entry name" value="Actin-like ATPase domain"/>
    <property type="match status" value="2"/>
</dbReference>
<feature type="binding site" evidence="6">
    <location>
        <position position="8"/>
    </location>
    <ligand>
        <name>Mg(2+)</name>
        <dbReference type="ChEBI" id="CHEBI:18420"/>
    </ligand>
</feature>
<dbReference type="InterPro" id="IPR023865">
    <property type="entry name" value="Aliphatic_acid_kinase_CS"/>
</dbReference>
<dbReference type="NCBIfam" id="TIGR00016">
    <property type="entry name" value="ackA"/>
    <property type="match status" value="1"/>
</dbReference>
<dbReference type="Pfam" id="PF00871">
    <property type="entry name" value="Acetate_kinase"/>
    <property type="match status" value="1"/>
</dbReference>
<dbReference type="AlphaFoldDB" id="A0A4P6YRQ9"/>
<feature type="binding site" evidence="6">
    <location>
        <position position="382"/>
    </location>
    <ligand>
        <name>Mg(2+)</name>
        <dbReference type="ChEBI" id="CHEBI:18420"/>
    </ligand>
</feature>
<comment type="subcellular location">
    <subcellularLocation>
        <location evidence="6">Cytoplasm</location>
    </subcellularLocation>
</comment>
<accession>A0A4P6YRQ9</accession>
<protein>
    <recommendedName>
        <fullName evidence="6">Acetate kinase</fullName>
        <ecNumber evidence="6">2.7.2.1</ecNumber>
    </recommendedName>
    <alternativeName>
        <fullName evidence="6">Acetokinase</fullName>
    </alternativeName>
</protein>
<evidence type="ECO:0000256" key="6">
    <source>
        <dbReference type="HAMAP-Rule" id="MF_00020"/>
    </source>
</evidence>
<dbReference type="PANTHER" id="PTHR21060:SF15">
    <property type="entry name" value="ACETATE KINASE-RELATED"/>
    <property type="match status" value="1"/>
</dbReference>
<dbReference type="PROSITE" id="PS01076">
    <property type="entry name" value="ACETATE_KINASE_2"/>
    <property type="match status" value="1"/>
</dbReference>
<dbReference type="GO" id="GO:0006085">
    <property type="term" value="P:acetyl-CoA biosynthetic process"/>
    <property type="evidence" value="ECO:0007669"/>
    <property type="project" value="UniProtKB-UniRule"/>
</dbReference>
<evidence type="ECO:0000256" key="7">
    <source>
        <dbReference type="RuleBase" id="RU003835"/>
    </source>
</evidence>
<dbReference type="GO" id="GO:0005737">
    <property type="term" value="C:cytoplasm"/>
    <property type="evidence" value="ECO:0007669"/>
    <property type="project" value="UniProtKB-SubCell"/>
</dbReference>
<feature type="binding site" evidence="6">
    <location>
        <position position="15"/>
    </location>
    <ligand>
        <name>ATP</name>
        <dbReference type="ChEBI" id="CHEBI:30616"/>
    </ligand>
</feature>
<keyword evidence="4 6" id="KW-0418">Kinase</keyword>
<feature type="binding site" evidence="6">
    <location>
        <begin position="329"/>
        <end position="333"/>
    </location>
    <ligand>
        <name>ATP</name>
        <dbReference type="ChEBI" id="CHEBI:30616"/>
    </ligand>
</feature>
<comment type="cofactor">
    <cofactor evidence="6">
        <name>Mg(2+)</name>
        <dbReference type="ChEBI" id="CHEBI:18420"/>
    </cofactor>
    <cofactor evidence="6">
        <name>Mn(2+)</name>
        <dbReference type="ChEBI" id="CHEBI:29035"/>
    </cofactor>
    <text evidence="6">Mg(2+). Can also accept Mn(2+).</text>
</comment>
<feature type="site" description="Transition state stabilizer" evidence="6">
    <location>
        <position position="179"/>
    </location>
</feature>
<dbReference type="RefSeq" id="WP_133362428.1">
    <property type="nucleotide sequence ID" value="NZ_CP037940.1"/>
</dbReference>
<comment type="similarity">
    <text evidence="1 6 7">Belongs to the acetokinase family.</text>
</comment>
<dbReference type="InterPro" id="IPR000890">
    <property type="entry name" value="Aliphatic_acid_kin_short-chain"/>
</dbReference>
<evidence type="ECO:0000256" key="3">
    <source>
        <dbReference type="ARBA" id="ARBA00022741"/>
    </source>
</evidence>
<keyword evidence="9" id="KW-1185">Reference proteome</keyword>